<dbReference type="Gene3D" id="2.80.10.50">
    <property type="match status" value="2"/>
</dbReference>
<sequence length="256" mass="28888">MGQDGLCLDSDGTSRYNFPKLVPCNPKEERQVWNIVDDGTIHWTNDRCLFPYGKKVTGQYFLVKTGMCDELTQQEKTWSLNNNPNTISHVDSGLVLTVKNYTKTLTVVPYKSNNPSQIWAIQEAPRVGLIMGLHNYKCLWSDGPHRSGQVFVHDCLAGTWFNQVWALFHDGSIRLESDRSLCLTSSSGAAPYFFVDVFKCEDKAEQRWVVETDGGAIHHPGSDLVMDVIPMSNQPQPVVLFSQNGATTQQWTFMHL</sequence>
<name>A0A6J1D7U5_MOMCH</name>
<dbReference type="Pfam" id="PF00652">
    <property type="entry name" value="Ricin_B_lectin"/>
    <property type="match status" value="2"/>
</dbReference>
<keyword evidence="2" id="KW-1185">Reference proteome</keyword>
<dbReference type="OrthoDB" id="1642280at2759"/>
<dbReference type="PROSITE" id="PS50231">
    <property type="entry name" value="RICIN_B_LECTIN"/>
    <property type="match status" value="2"/>
</dbReference>
<accession>A0A6J1D7U5</accession>
<dbReference type="GeneID" id="111017720"/>
<dbReference type="AlphaFoldDB" id="A0A6J1D7U5"/>
<protein>
    <submittedName>
        <fullName evidence="3">Ribosome-inactivating protein SNAIf-like</fullName>
    </submittedName>
</protein>
<dbReference type="RefSeq" id="XP_022149256.1">
    <property type="nucleotide sequence ID" value="XM_022293564.1"/>
</dbReference>
<feature type="domain" description="Ricin B lectin" evidence="1">
    <location>
        <begin position="1"/>
        <end position="122"/>
    </location>
</feature>
<feature type="domain" description="Ricin B lectin" evidence="1">
    <location>
        <begin position="125"/>
        <end position="254"/>
    </location>
</feature>
<dbReference type="SMART" id="SM00458">
    <property type="entry name" value="RICIN"/>
    <property type="match status" value="2"/>
</dbReference>
<dbReference type="SUPFAM" id="SSF50370">
    <property type="entry name" value="Ricin B-like lectins"/>
    <property type="match status" value="2"/>
</dbReference>
<organism evidence="2 3">
    <name type="scientific">Momordica charantia</name>
    <name type="common">Bitter gourd</name>
    <name type="synonym">Balsam pear</name>
    <dbReference type="NCBI Taxonomy" id="3673"/>
    <lineage>
        <taxon>Eukaryota</taxon>
        <taxon>Viridiplantae</taxon>
        <taxon>Streptophyta</taxon>
        <taxon>Embryophyta</taxon>
        <taxon>Tracheophyta</taxon>
        <taxon>Spermatophyta</taxon>
        <taxon>Magnoliopsida</taxon>
        <taxon>eudicotyledons</taxon>
        <taxon>Gunneridae</taxon>
        <taxon>Pentapetalae</taxon>
        <taxon>rosids</taxon>
        <taxon>fabids</taxon>
        <taxon>Cucurbitales</taxon>
        <taxon>Cucurbitaceae</taxon>
        <taxon>Momordiceae</taxon>
        <taxon>Momordica</taxon>
    </lineage>
</organism>
<evidence type="ECO:0000313" key="3">
    <source>
        <dbReference type="RefSeq" id="XP_022149256.1"/>
    </source>
</evidence>
<proteinExistence type="predicted"/>
<dbReference type="InterPro" id="IPR035992">
    <property type="entry name" value="Ricin_B-like_lectins"/>
</dbReference>
<reference evidence="3" key="1">
    <citation type="submission" date="2025-08" db="UniProtKB">
        <authorList>
            <consortium name="RefSeq"/>
        </authorList>
    </citation>
    <scope>IDENTIFICATION</scope>
    <source>
        <strain evidence="3">OHB3-1</strain>
    </source>
</reference>
<gene>
    <name evidence="3" type="primary">LOC111017720</name>
</gene>
<dbReference type="CDD" id="cd23444">
    <property type="entry name" value="beta-trefoil_Ricin_RIPs_II_rpt2"/>
    <property type="match status" value="1"/>
</dbReference>
<dbReference type="KEGG" id="mcha:111017720"/>
<dbReference type="InterPro" id="IPR000772">
    <property type="entry name" value="Ricin_B_lectin"/>
</dbReference>
<evidence type="ECO:0000259" key="1">
    <source>
        <dbReference type="SMART" id="SM00458"/>
    </source>
</evidence>
<evidence type="ECO:0000313" key="2">
    <source>
        <dbReference type="Proteomes" id="UP000504603"/>
    </source>
</evidence>
<dbReference type="Proteomes" id="UP000504603">
    <property type="component" value="Unplaced"/>
</dbReference>